<name>A0A8H4R368_9AGAR</name>
<evidence type="ECO:0000313" key="4">
    <source>
        <dbReference type="Proteomes" id="UP000521872"/>
    </source>
</evidence>
<sequence length="287" mass="34051">MSDHSFSRPDPRPRPPGHSLFKDASHDQYNTLSSDHIKVPTSDLLGAFTRLTEQNAELKARVAHVERVRHEERQRWDYEILRLRTILQENGLPWDLTRPLTLNSIQESEEKRRESEQHALEQANRQTEQLKRKLKAVGAKLEGKQKNWDHAKKAFREKNSELVAEIRDLKDEIARNNQQRIIEKEEWNLECRRLDDLVSESETRREREECAWKEAVEILDEMVYRERVEKEYLASTLRVIRLGICDDEEQEEKRLAFLKMQAQPEDSKLEHWRARMQLGQKSSVPSL</sequence>
<dbReference type="AlphaFoldDB" id="A0A8H4R368"/>
<evidence type="ECO:0000256" key="1">
    <source>
        <dbReference type="SAM" id="Coils"/>
    </source>
</evidence>
<keyword evidence="4" id="KW-1185">Reference proteome</keyword>
<feature type="region of interest" description="Disordered" evidence="2">
    <location>
        <begin position="107"/>
        <end position="128"/>
    </location>
</feature>
<reference evidence="3 4" key="1">
    <citation type="submission" date="2019-12" db="EMBL/GenBank/DDBJ databases">
        <authorList>
            <person name="Floudas D."/>
            <person name="Bentzer J."/>
            <person name="Ahren D."/>
            <person name="Johansson T."/>
            <person name="Persson P."/>
            <person name="Tunlid A."/>
        </authorList>
    </citation>
    <scope>NUCLEOTIDE SEQUENCE [LARGE SCALE GENOMIC DNA]</scope>
    <source>
        <strain evidence="3 4">CBS 102.39</strain>
    </source>
</reference>
<feature type="compositionally biased region" description="Basic and acidic residues" evidence="2">
    <location>
        <begin position="1"/>
        <end position="13"/>
    </location>
</feature>
<proteinExistence type="predicted"/>
<comment type="caution">
    <text evidence="3">The sequence shown here is derived from an EMBL/GenBank/DDBJ whole genome shotgun (WGS) entry which is preliminary data.</text>
</comment>
<dbReference type="EMBL" id="JAACJL010000002">
    <property type="protein sequence ID" value="KAF4622595.1"/>
    <property type="molecule type" value="Genomic_DNA"/>
</dbReference>
<organism evidence="3 4">
    <name type="scientific">Agrocybe pediades</name>
    <dbReference type="NCBI Taxonomy" id="84607"/>
    <lineage>
        <taxon>Eukaryota</taxon>
        <taxon>Fungi</taxon>
        <taxon>Dikarya</taxon>
        <taxon>Basidiomycota</taxon>
        <taxon>Agaricomycotina</taxon>
        <taxon>Agaricomycetes</taxon>
        <taxon>Agaricomycetidae</taxon>
        <taxon>Agaricales</taxon>
        <taxon>Agaricineae</taxon>
        <taxon>Strophariaceae</taxon>
        <taxon>Agrocybe</taxon>
    </lineage>
</organism>
<feature type="coiled-coil region" evidence="1">
    <location>
        <begin position="48"/>
        <end position="75"/>
    </location>
</feature>
<dbReference type="Proteomes" id="UP000521872">
    <property type="component" value="Unassembled WGS sequence"/>
</dbReference>
<protein>
    <submittedName>
        <fullName evidence="3">Uncharacterized protein</fullName>
    </submittedName>
</protein>
<feature type="region of interest" description="Disordered" evidence="2">
    <location>
        <begin position="1"/>
        <end position="24"/>
    </location>
</feature>
<keyword evidence="1" id="KW-0175">Coiled coil</keyword>
<gene>
    <name evidence="3" type="ORF">D9613_009233</name>
</gene>
<accession>A0A8H4R368</accession>
<evidence type="ECO:0000256" key="2">
    <source>
        <dbReference type="SAM" id="MobiDB-lite"/>
    </source>
</evidence>
<evidence type="ECO:0000313" key="3">
    <source>
        <dbReference type="EMBL" id="KAF4622595.1"/>
    </source>
</evidence>
<feature type="compositionally biased region" description="Basic and acidic residues" evidence="2">
    <location>
        <begin position="108"/>
        <end position="119"/>
    </location>
</feature>